<proteinExistence type="predicted"/>
<sequence>STCSEAGRGARVLTGPIRDQEEQLSSLVPSPLPDNLTEVQALVEQVKEKTANIQALAHSTVGQTLPTPLKKLFPSIISITWPLLFFEYEGSFIQVCGMRGNYLC</sequence>
<feature type="domain" description="Glucokinase regulatory protein second SIS" evidence="1">
    <location>
        <begin position="32"/>
        <end position="94"/>
    </location>
</feature>
<name>A0A9X9PYY1_GULGU</name>
<dbReference type="InterPro" id="IPR054017">
    <property type="entry name" value="GKRP_SIS_2"/>
</dbReference>
<dbReference type="Proteomes" id="UP000269945">
    <property type="component" value="Unassembled WGS sequence"/>
</dbReference>
<dbReference type="Gene3D" id="3.40.50.12620">
    <property type="match status" value="1"/>
</dbReference>
<evidence type="ECO:0000259" key="1">
    <source>
        <dbReference type="Pfam" id="PF22198"/>
    </source>
</evidence>
<dbReference type="AlphaFoldDB" id="A0A9X9PYY1"/>
<protein>
    <recommendedName>
        <fullName evidence="1">Glucokinase regulatory protein second SIS domain-containing protein</fullName>
    </recommendedName>
</protein>
<organism evidence="2 3">
    <name type="scientific">Gulo gulo</name>
    <name type="common">Wolverine</name>
    <name type="synonym">Gluton</name>
    <dbReference type="NCBI Taxonomy" id="48420"/>
    <lineage>
        <taxon>Eukaryota</taxon>
        <taxon>Metazoa</taxon>
        <taxon>Chordata</taxon>
        <taxon>Craniata</taxon>
        <taxon>Vertebrata</taxon>
        <taxon>Euteleostomi</taxon>
        <taxon>Mammalia</taxon>
        <taxon>Eutheria</taxon>
        <taxon>Laurasiatheria</taxon>
        <taxon>Carnivora</taxon>
        <taxon>Caniformia</taxon>
        <taxon>Musteloidea</taxon>
        <taxon>Mustelidae</taxon>
        <taxon>Guloninae</taxon>
        <taxon>Gulo</taxon>
    </lineage>
</organism>
<evidence type="ECO:0000313" key="2">
    <source>
        <dbReference type="EMBL" id="VCW77927.1"/>
    </source>
</evidence>
<feature type="non-terminal residue" evidence="2">
    <location>
        <position position="1"/>
    </location>
</feature>
<comment type="caution">
    <text evidence="2">The sequence shown here is derived from an EMBL/GenBank/DDBJ whole genome shotgun (WGS) entry which is preliminary data.</text>
</comment>
<evidence type="ECO:0000313" key="3">
    <source>
        <dbReference type="Proteomes" id="UP000269945"/>
    </source>
</evidence>
<dbReference type="EMBL" id="CYRY02009610">
    <property type="protein sequence ID" value="VCW77927.1"/>
    <property type="molecule type" value="Genomic_DNA"/>
</dbReference>
<dbReference type="Pfam" id="PF22198">
    <property type="entry name" value="GKRP_SIS_2"/>
    <property type="match status" value="1"/>
</dbReference>
<gene>
    <name evidence="2" type="ORF">BN2614_LOCUS2</name>
</gene>
<accession>A0A9X9PYY1</accession>
<keyword evidence="3" id="KW-1185">Reference proteome</keyword>
<reference evidence="2 3" key="1">
    <citation type="submission" date="2018-10" db="EMBL/GenBank/DDBJ databases">
        <authorList>
            <person name="Ekblom R."/>
            <person name="Jareborg N."/>
        </authorList>
    </citation>
    <scope>NUCLEOTIDE SEQUENCE [LARGE SCALE GENOMIC DNA]</scope>
    <source>
        <tissue evidence="2">Muscle</tissue>
    </source>
</reference>